<dbReference type="OMA" id="MPNTWQT"/>
<dbReference type="NCBIfam" id="TIGR01217">
    <property type="entry name" value="ac_ac_CoA_syn"/>
    <property type="match status" value="1"/>
</dbReference>
<sequence>MPGLSVNFAQIALRYANICPEKVAAVYRPEQSLDDVGHRRRLTFEVLETRVKRLALALRKAGVRRSDSVAGVLSNTPDAAIAMLATNAIGGVWSSCSPDFGETAVCSRLEQVQPKVLFYTPAYRYKGEVRCVLNNISRIATRMPSVELLICMPPGCCLEGYSILSVAKTAPTGVNHALLRDFEKSAGSIETFRYETMSMDDPVVTMFSSGTTGRPKCIVQGPGILLNQMKEHSLHHEVTEMSTMLYTTSTGWMLFNWVIAALATGCKLVFYDGAAIPDNDPFRLINIANDESVTHFGSGAKYYYALSQIPASHQKVLPKPPVSSLRLVMATGSPSTVDHFDFVRSFFGRGVQYASMSGGTEINGCFALGTPWKPVIAPELQCVGLGMDVAVFSKVGAPVTSERGELVCRNCCPCMPLYFQDDNEHRKYKSSYFERFGPQIWAHGDFASITKNGGVEITGRSDSTLNPGGVRIGTADLYQVVEGLEFVESALVTEHTLFGDNRIVMFVALRHPLLLSSSIEKQIQHQIRSRLSPRHIPYSIVQVPEVPFTFSGKKCEIPVKRILQGREPGNREAVKNPEAFDSIRNALWKKGLLQPSASSTRRVAAFKM</sequence>
<dbReference type="InterPro" id="IPR000873">
    <property type="entry name" value="AMP-dep_synth/lig_dom"/>
</dbReference>
<keyword evidence="4" id="KW-0067">ATP-binding</keyword>
<dbReference type="PhylomeDB" id="R7QIS5"/>
<proteinExistence type="inferred from homology"/>
<dbReference type="KEGG" id="ccp:CHC_T00005612001"/>
<dbReference type="GO" id="GO:0005524">
    <property type="term" value="F:ATP binding"/>
    <property type="evidence" value="ECO:0007669"/>
    <property type="project" value="UniProtKB-KW"/>
</dbReference>
<evidence type="ECO:0000313" key="6">
    <source>
        <dbReference type="EMBL" id="CDF37376.1"/>
    </source>
</evidence>
<dbReference type="GO" id="GO:0006629">
    <property type="term" value="P:lipid metabolic process"/>
    <property type="evidence" value="ECO:0007669"/>
    <property type="project" value="InterPro"/>
</dbReference>
<dbReference type="Proteomes" id="UP000012073">
    <property type="component" value="Unassembled WGS sequence"/>
</dbReference>
<feature type="domain" description="AMP-dependent synthetase/ligase" evidence="5">
    <location>
        <begin position="19"/>
        <end position="411"/>
    </location>
</feature>
<keyword evidence="2" id="KW-0436">Ligase</keyword>
<dbReference type="Pfam" id="PF00501">
    <property type="entry name" value="AMP-binding"/>
    <property type="match status" value="1"/>
</dbReference>
<dbReference type="InterPro" id="IPR005914">
    <property type="entry name" value="Acac_CoA_synth"/>
</dbReference>
<accession>R7QIS5</accession>
<evidence type="ECO:0000256" key="4">
    <source>
        <dbReference type="ARBA" id="ARBA00022840"/>
    </source>
</evidence>
<dbReference type="GeneID" id="17324910"/>
<evidence type="ECO:0000256" key="3">
    <source>
        <dbReference type="ARBA" id="ARBA00022741"/>
    </source>
</evidence>
<evidence type="ECO:0000256" key="1">
    <source>
        <dbReference type="ARBA" id="ARBA00006432"/>
    </source>
</evidence>
<dbReference type="PANTHER" id="PTHR42921">
    <property type="entry name" value="ACETOACETYL-COA SYNTHETASE"/>
    <property type="match status" value="1"/>
</dbReference>
<protein>
    <recommendedName>
        <fullName evidence="5">AMP-dependent synthetase/ligase domain-containing protein</fullName>
    </recommendedName>
</protein>
<dbReference type="Gene3D" id="3.40.50.12780">
    <property type="entry name" value="N-terminal domain of ligase-like"/>
    <property type="match status" value="1"/>
</dbReference>
<evidence type="ECO:0000259" key="5">
    <source>
        <dbReference type="Pfam" id="PF00501"/>
    </source>
</evidence>
<dbReference type="SUPFAM" id="SSF56801">
    <property type="entry name" value="Acetyl-CoA synthetase-like"/>
    <property type="match status" value="1"/>
</dbReference>
<name>R7QIS5_CHOCR</name>
<dbReference type="AlphaFoldDB" id="R7QIS5"/>
<dbReference type="STRING" id="2769.R7QIS5"/>
<dbReference type="InterPro" id="IPR042099">
    <property type="entry name" value="ANL_N_sf"/>
</dbReference>
<dbReference type="GO" id="GO:0030729">
    <property type="term" value="F:acetoacetate-CoA ligase activity"/>
    <property type="evidence" value="ECO:0007669"/>
    <property type="project" value="InterPro"/>
</dbReference>
<dbReference type="RefSeq" id="XP_005717195.1">
    <property type="nucleotide sequence ID" value="XM_005717138.1"/>
</dbReference>
<dbReference type="InterPro" id="IPR045851">
    <property type="entry name" value="AMP-bd_C_sf"/>
</dbReference>
<reference evidence="7" key="1">
    <citation type="journal article" date="2013" name="Proc. Natl. Acad. Sci. U.S.A.">
        <title>Genome structure and metabolic features in the red seaweed Chondrus crispus shed light on evolution of the Archaeplastida.</title>
        <authorList>
            <person name="Collen J."/>
            <person name="Porcel B."/>
            <person name="Carre W."/>
            <person name="Ball S.G."/>
            <person name="Chaparro C."/>
            <person name="Tonon T."/>
            <person name="Barbeyron T."/>
            <person name="Michel G."/>
            <person name="Noel B."/>
            <person name="Valentin K."/>
            <person name="Elias M."/>
            <person name="Artiguenave F."/>
            <person name="Arun A."/>
            <person name="Aury J.M."/>
            <person name="Barbosa-Neto J.F."/>
            <person name="Bothwell J.H."/>
            <person name="Bouget F.Y."/>
            <person name="Brillet L."/>
            <person name="Cabello-Hurtado F."/>
            <person name="Capella-Gutierrez S."/>
            <person name="Charrier B."/>
            <person name="Cladiere L."/>
            <person name="Cock J.M."/>
            <person name="Coelho S.M."/>
            <person name="Colleoni C."/>
            <person name="Czjzek M."/>
            <person name="Da Silva C."/>
            <person name="Delage L."/>
            <person name="Denoeud F."/>
            <person name="Deschamps P."/>
            <person name="Dittami S.M."/>
            <person name="Gabaldon T."/>
            <person name="Gachon C.M."/>
            <person name="Groisillier A."/>
            <person name="Herve C."/>
            <person name="Jabbari K."/>
            <person name="Katinka M."/>
            <person name="Kloareg B."/>
            <person name="Kowalczyk N."/>
            <person name="Labadie K."/>
            <person name="Leblanc C."/>
            <person name="Lopez P.J."/>
            <person name="McLachlan D.H."/>
            <person name="Meslet-Cladiere L."/>
            <person name="Moustafa A."/>
            <person name="Nehr Z."/>
            <person name="Nyvall Collen P."/>
            <person name="Panaud O."/>
            <person name="Partensky F."/>
            <person name="Poulain J."/>
            <person name="Rensing S.A."/>
            <person name="Rousvoal S."/>
            <person name="Samson G."/>
            <person name="Symeonidi A."/>
            <person name="Weissenbach J."/>
            <person name="Zambounis A."/>
            <person name="Wincker P."/>
            <person name="Boyen C."/>
        </authorList>
    </citation>
    <scope>NUCLEOTIDE SEQUENCE [LARGE SCALE GENOMIC DNA]</scope>
    <source>
        <strain evidence="7">cv. Stackhouse</strain>
    </source>
</reference>
<gene>
    <name evidence="6" type="ORF">CHC_T00005612001</name>
</gene>
<organism evidence="6 7">
    <name type="scientific">Chondrus crispus</name>
    <name type="common">Carrageen Irish moss</name>
    <name type="synonym">Polymorpha crispa</name>
    <dbReference type="NCBI Taxonomy" id="2769"/>
    <lineage>
        <taxon>Eukaryota</taxon>
        <taxon>Rhodophyta</taxon>
        <taxon>Florideophyceae</taxon>
        <taxon>Rhodymeniophycidae</taxon>
        <taxon>Gigartinales</taxon>
        <taxon>Gigartinaceae</taxon>
        <taxon>Chondrus</taxon>
    </lineage>
</organism>
<keyword evidence="3" id="KW-0547">Nucleotide-binding</keyword>
<dbReference type="OrthoDB" id="10253869at2759"/>
<dbReference type="EMBL" id="HG001833">
    <property type="protein sequence ID" value="CDF37376.1"/>
    <property type="molecule type" value="Genomic_DNA"/>
</dbReference>
<dbReference type="Gramene" id="CDF37376">
    <property type="protein sequence ID" value="CDF37376"/>
    <property type="gene ID" value="CHC_T00005612001"/>
</dbReference>
<keyword evidence="7" id="KW-1185">Reference proteome</keyword>
<dbReference type="Gene3D" id="3.30.300.30">
    <property type="match status" value="1"/>
</dbReference>
<evidence type="ECO:0000313" key="7">
    <source>
        <dbReference type="Proteomes" id="UP000012073"/>
    </source>
</evidence>
<comment type="similarity">
    <text evidence="1">Belongs to the ATP-dependent AMP-binding enzyme family.</text>
</comment>
<evidence type="ECO:0000256" key="2">
    <source>
        <dbReference type="ARBA" id="ARBA00022598"/>
    </source>
</evidence>
<dbReference type="PANTHER" id="PTHR42921:SF1">
    <property type="entry name" value="ACETOACETYL-COA SYNTHETASE"/>
    <property type="match status" value="1"/>
</dbReference>